<comment type="similarity">
    <text evidence="1">Belongs to the IPP transferase family.</text>
</comment>
<dbReference type="Proteomes" id="UP000799444">
    <property type="component" value="Unassembled WGS sequence"/>
</dbReference>
<dbReference type="Gene3D" id="3.40.50.300">
    <property type="entry name" value="P-loop containing nucleotide triphosphate hydrolases"/>
    <property type="match status" value="1"/>
</dbReference>
<keyword evidence="4" id="KW-0067">ATP-binding</keyword>
<keyword evidence="2" id="KW-0808">Transferase</keyword>
<evidence type="ECO:0000313" key="6">
    <source>
        <dbReference type="Proteomes" id="UP000799444"/>
    </source>
</evidence>
<evidence type="ECO:0008006" key="7">
    <source>
        <dbReference type="Google" id="ProtNLM"/>
    </source>
</evidence>
<accession>A0A9P4R8C5</accession>
<dbReference type="GO" id="GO:0005524">
    <property type="term" value="F:ATP binding"/>
    <property type="evidence" value="ECO:0007669"/>
    <property type="project" value="UniProtKB-KW"/>
</dbReference>
<evidence type="ECO:0000256" key="1">
    <source>
        <dbReference type="ARBA" id="ARBA00005842"/>
    </source>
</evidence>
<sequence>MSKNRIPIIAIVGPTGIGKTKLGIIAMARSFSGEVVSVDSLQVYRDAPLMTARPTPQETKGVAHHMINYLPAD</sequence>
<organism evidence="5 6">
    <name type="scientific">Polyplosphaeria fusca</name>
    <dbReference type="NCBI Taxonomy" id="682080"/>
    <lineage>
        <taxon>Eukaryota</taxon>
        <taxon>Fungi</taxon>
        <taxon>Dikarya</taxon>
        <taxon>Ascomycota</taxon>
        <taxon>Pezizomycotina</taxon>
        <taxon>Dothideomycetes</taxon>
        <taxon>Pleosporomycetidae</taxon>
        <taxon>Pleosporales</taxon>
        <taxon>Tetraplosphaeriaceae</taxon>
        <taxon>Polyplosphaeria</taxon>
    </lineage>
</organism>
<evidence type="ECO:0000256" key="4">
    <source>
        <dbReference type="ARBA" id="ARBA00022840"/>
    </source>
</evidence>
<dbReference type="GO" id="GO:0052381">
    <property type="term" value="F:tRNA dimethylallyltransferase activity"/>
    <property type="evidence" value="ECO:0007669"/>
    <property type="project" value="TreeGrafter"/>
</dbReference>
<dbReference type="InterPro" id="IPR027417">
    <property type="entry name" value="P-loop_NTPase"/>
</dbReference>
<name>A0A9P4R8C5_9PLEO</name>
<keyword evidence="6" id="KW-1185">Reference proteome</keyword>
<dbReference type="Pfam" id="PF01745">
    <property type="entry name" value="IPT"/>
    <property type="match status" value="1"/>
</dbReference>
<proteinExistence type="inferred from homology"/>
<comment type="caution">
    <text evidence="5">The sequence shown here is derived from an EMBL/GenBank/DDBJ whole genome shotgun (WGS) entry which is preliminary data.</text>
</comment>
<dbReference type="OrthoDB" id="414463at2759"/>
<evidence type="ECO:0000256" key="2">
    <source>
        <dbReference type="ARBA" id="ARBA00022679"/>
    </source>
</evidence>
<gene>
    <name evidence="5" type="ORF">EJ04DRAFT_509125</name>
</gene>
<dbReference type="InterPro" id="IPR039657">
    <property type="entry name" value="Dimethylallyltransferase"/>
</dbReference>
<dbReference type="PANTHER" id="PTHR11088:SF60">
    <property type="entry name" value="TRNA DIMETHYLALLYLTRANSFERASE"/>
    <property type="match status" value="1"/>
</dbReference>
<dbReference type="AlphaFoldDB" id="A0A9P4R8C5"/>
<reference evidence="5" key="1">
    <citation type="journal article" date="2020" name="Stud. Mycol.">
        <title>101 Dothideomycetes genomes: a test case for predicting lifestyles and emergence of pathogens.</title>
        <authorList>
            <person name="Haridas S."/>
            <person name="Albert R."/>
            <person name="Binder M."/>
            <person name="Bloem J."/>
            <person name="Labutti K."/>
            <person name="Salamov A."/>
            <person name="Andreopoulos B."/>
            <person name="Baker S."/>
            <person name="Barry K."/>
            <person name="Bills G."/>
            <person name="Bluhm B."/>
            <person name="Cannon C."/>
            <person name="Castanera R."/>
            <person name="Culley D."/>
            <person name="Daum C."/>
            <person name="Ezra D."/>
            <person name="Gonzalez J."/>
            <person name="Henrissat B."/>
            <person name="Kuo A."/>
            <person name="Liang C."/>
            <person name="Lipzen A."/>
            <person name="Lutzoni F."/>
            <person name="Magnuson J."/>
            <person name="Mondo S."/>
            <person name="Nolan M."/>
            <person name="Ohm R."/>
            <person name="Pangilinan J."/>
            <person name="Park H.-J."/>
            <person name="Ramirez L."/>
            <person name="Alfaro M."/>
            <person name="Sun H."/>
            <person name="Tritt A."/>
            <person name="Yoshinaga Y."/>
            <person name="Zwiers L.-H."/>
            <person name="Turgeon B."/>
            <person name="Goodwin S."/>
            <person name="Spatafora J."/>
            <person name="Crous P."/>
            <person name="Grigoriev I."/>
        </authorList>
    </citation>
    <scope>NUCLEOTIDE SEQUENCE</scope>
    <source>
        <strain evidence="5">CBS 125425</strain>
    </source>
</reference>
<evidence type="ECO:0000313" key="5">
    <source>
        <dbReference type="EMBL" id="KAF2738955.1"/>
    </source>
</evidence>
<protein>
    <recommendedName>
        <fullName evidence="7">tRNA (Adenosine(37)-N6)-dimethylallyltransferase MiaA</fullName>
    </recommendedName>
</protein>
<dbReference type="GO" id="GO:0006400">
    <property type="term" value="P:tRNA modification"/>
    <property type="evidence" value="ECO:0007669"/>
    <property type="project" value="TreeGrafter"/>
</dbReference>
<keyword evidence="3" id="KW-0547">Nucleotide-binding</keyword>
<dbReference type="PANTHER" id="PTHR11088">
    <property type="entry name" value="TRNA DIMETHYLALLYLTRANSFERASE"/>
    <property type="match status" value="1"/>
</dbReference>
<dbReference type="EMBL" id="ML996106">
    <property type="protein sequence ID" value="KAF2738955.1"/>
    <property type="molecule type" value="Genomic_DNA"/>
</dbReference>
<dbReference type="SUPFAM" id="SSF52540">
    <property type="entry name" value="P-loop containing nucleoside triphosphate hydrolases"/>
    <property type="match status" value="1"/>
</dbReference>
<evidence type="ECO:0000256" key="3">
    <source>
        <dbReference type="ARBA" id="ARBA00022741"/>
    </source>
</evidence>